<evidence type="ECO:0000313" key="3">
    <source>
        <dbReference type="EMBL" id="WKW16226.1"/>
    </source>
</evidence>
<dbReference type="EMBL" id="CP130612">
    <property type="protein sequence ID" value="WKW13319.1"/>
    <property type="molecule type" value="Genomic_DNA"/>
</dbReference>
<dbReference type="InterPro" id="IPR036249">
    <property type="entry name" value="Thioredoxin-like_sf"/>
</dbReference>
<dbReference type="Proteomes" id="UP001229955">
    <property type="component" value="Chromosome"/>
</dbReference>
<accession>A0AA49Q647</accession>
<accession>A0AA49Q8X1</accession>
<evidence type="ECO:0000313" key="4">
    <source>
        <dbReference type="Proteomes" id="UP001229955"/>
    </source>
</evidence>
<dbReference type="AlphaFoldDB" id="A0AA49Q8X1"/>
<protein>
    <submittedName>
        <fullName evidence="3">Rdx family protein</fullName>
    </submittedName>
</protein>
<dbReference type="EMBL" id="CP130613">
    <property type="protein sequence ID" value="WKW16226.1"/>
    <property type="molecule type" value="Genomic_DNA"/>
</dbReference>
<evidence type="ECO:0000313" key="2">
    <source>
        <dbReference type="EMBL" id="WKW13319.1"/>
    </source>
</evidence>
<keyword evidence="1" id="KW-0676">Redox-active center</keyword>
<evidence type="ECO:0000256" key="1">
    <source>
        <dbReference type="ARBA" id="ARBA00023284"/>
    </source>
</evidence>
<gene>
    <name evidence="2" type="ORF">Strain138_002637</name>
    <name evidence="3" type="ORF">Strain318_002637</name>
</gene>
<name>A0AA49Q8X1_9BACT</name>
<sequence>MPVRWIDIALCVGCNYQPRAAALAATLREAYPQATVTLTPTGGGRFELSVDGRLLFSKHELGRHLQPGEALTLLQRLTPD</sequence>
<dbReference type="NCBIfam" id="TIGR02174">
    <property type="entry name" value="CXXU_selWTH"/>
    <property type="match status" value="1"/>
</dbReference>
<dbReference type="SUPFAM" id="SSF52833">
    <property type="entry name" value="Thioredoxin-like"/>
    <property type="match status" value="1"/>
</dbReference>
<proteinExistence type="predicted"/>
<dbReference type="KEGG" id="pspc:Strain318_002637"/>
<dbReference type="Pfam" id="PF10262">
    <property type="entry name" value="Rdx"/>
    <property type="match status" value="1"/>
</dbReference>
<dbReference type="Gene3D" id="3.40.30.10">
    <property type="entry name" value="Glutaredoxin"/>
    <property type="match status" value="1"/>
</dbReference>
<dbReference type="InterPro" id="IPR011893">
    <property type="entry name" value="Selenoprotein_Rdx-typ"/>
</dbReference>
<organism evidence="3 4">
    <name type="scientific">Pseudogemmatithrix spongiicola</name>
    <dbReference type="NCBI Taxonomy" id="3062599"/>
    <lineage>
        <taxon>Bacteria</taxon>
        <taxon>Pseudomonadati</taxon>
        <taxon>Gemmatimonadota</taxon>
        <taxon>Gemmatimonadia</taxon>
        <taxon>Gemmatimonadales</taxon>
        <taxon>Gemmatimonadaceae</taxon>
        <taxon>Pseudogemmatithrix</taxon>
    </lineage>
</organism>
<reference evidence="3" key="1">
    <citation type="submission" date="2023-07" db="EMBL/GenBank/DDBJ databases">
        <authorList>
            <person name="Haufschild T."/>
            <person name="Kallscheuer N."/>
            <person name="Hammer J."/>
            <person name="Kohn T."/>
            <person name="Kabuu M."/>
            <person name="Jogler M."/>
            <person name="Wohfarth N."/>
            <person name="Heuer A."/>
            <person name="Rohde M."/>
            <person name="van Teeseling M.C.F."/>
            <person name="Jogler C."/>
        </authorList>
    </citation>
    <scope>NUCLEOTIDE SEQUENCE</scope>
    <source>
        <strain evidence="2">Strain 138</strain>
        <strain evidence="3">Strain 318</strain>
    </source>
</reference>
<keyword evidence="4" id="KW-1185">Reference proteome</keyword>